<keyword evidence="1" id="KW-1133">Transmembrane helix</keyword>
<reference evidence="2" key="3">
    <citation type="submission" date="2022-06" db="UniProtKB">
        <authorList>
            <consortium name="EnsemblPlants"/>
        </authorList>
    </citation>
    <scope>IDENTIFICATION</scope>
</reference>
<sequence>MHLSSKDLTVFTTRRGTRQNHVLRRSMVVVHVAGVLVGSMTTVVELH</sequence>
<proteinExistence type="predicted"/>
<evidence type="ECO:0000313" key="2">
    <source>
        <dbReference type="EnsemblPlants" id="TuG1812G0600002621.01.T01.cds405094"/>
    </source>
</evidence>
<evidence type="ECO:0000256" key="1">
    <source>
        <dbReference type="SAM" id="Phobius"/>
    </source>
</evidence>
<protein>
    <submittedName>
        <fullName evidence="2">Uncharacterized protein</fullName>
    </submittedName>
</protein>
<keyword evidence="1" id="KW-0812">Transmembrane</keyword>
<dbReference type="AlphaFoldDB" id="A0A8R7USP1"/>
<reference evidence="3" key="1">
    <citation type="journal article" date="2013" name="Nature">
        <title>Draft genome of the wheat A-genome progenitor Triticum urartu.</title>
        <authorList>
            <person name="Ling H.Q."/>
            <person name="Zhao S."/>
            <person name="Liu D."/>
            <person name="Wang J."/>
            <person name="Sun H."/>
            <person name="Zhang C."/>
            <person name="Fan H."/>
            <person name="Li D."/>
            <person name="Dong L."/>
            <person name="Tao Y."/>
            <person name="Gao C."/>
            <person name="Wu H."/>
            <person name="Li Y."/>
            <person name="Cui Y."/>
            <person name="Guo X."/>
            <person name="Zheng S."/>
            <person name="Wang B."/>
            <person name="Yu K."/>
            <person name="Liang Q."/>
            <person name="Yang W."/>
            <person name="Lou X."/>
            <person name="Chen J."/>
            <person name="Feng M."/>
            <person name="Jian J."/>
            <person name="Zhang X."/>
            <person name="Luo G."/>
            <person name="Jiang Y."/>
            <person name="Liu J."/>
            <person name="Wang Z."/>
            <person name="Sha Y."/>
            <person name="Zhang B."/>
            <person name="Wu H."/>
            <person name="Tang D."/>
            <person name="Shen Q."/>
            <person name="Xue P."/>
            <person name="Zou S."/>
            <person name="Wang X."/>
            <person name="Liu X."/>
            <person name="Wang F."/>
            <person name="Yang Y."/>
            <person name="An X."/>
            <person name="Dong Z."/>
            <person name="Zhang K."/>
            <person name="Zhang X."/>
            <person name="Luo M.C."/>
            <person name="Dvorak J."/>
            <person name="Tong Y."/>
            <person name="Wang J."/>
            <person name="Yang H."/>
            <person name="Li Z."/>
            <person name="Wang D."/>
            <person name="Zhang A."/>
            <person name="Wang J."/>
        </authorList>
    </citation>
    <scope>NUCLEOTIDE SEQUENCE</scope>
    <source>
        <strain evidence="3">cv. G1812</strain>
    </source>
</reference>
<evidence type="ECO:0000313" key="3">
    <source>
        <dbReference type="Proteomes" id="UP000015106"/>
    </source>
</evidence>
<keyword evidence="1" id="KW-0472">Membrane</keyword>
<keyword evidence="3" id="KW-1185">Reference proteome</keyword>
<name>A0A8R7USP1_TRIUA</name>
<dbReference type="Gramene" id="TuG1812G0600002621.01.T01">
    <property type="protein sequence ID" value="TuG1812G0600002621.01.T01.cds405094"/>
    <property type="gene ID" value="TuG1812G0600002621.01"/>
</dbReference>
<feature type="transmembrane region" description="Helical" evidence="1">
    <location>
        <begin position="22"/>
        <end position="44"/>
    </location>
</feature>
<reference evidence="2" key="2">
    <citation type="submission" date="2018-03" db="EMBL/GenBank/DDBJ databases">
        <title>The Triticum urartu genome reveals the dynamic nature of wheat genome evolution.</title>
        <authorList>
            <person name="Ling H."/>
            <person name="Ma B."/>
            <person name="Shi X."/>
            <person name="Liu H."/>
            <person name="Dong L."/>
            <person name="Sun H."/>
            <person name="Cao Y."/>
            <person name="Gao Q."/>
            <person name="Zheng S."/>
            <person name="Li Y."/>
            <person name="Yu Y."/>
            <person name="Du H."/>
            <person name="Qi M."/>
            <person name="Li Y."/>
            <person name="Yu H."/>
            <person name="Cui Y."/>
            <person name="Wang N."/>
            <person name="Chen C."/>
            <person name="Wu H."/>
            <person name="Zhao Y."/>
            <person name="Zhang J."/>
            <person name="Li Y."/>
            <person name="Zhou W."/>
            <person name="Zhang B."/>
            <person name="Hu W."/>
            <person name="Eijk M."/>
            <person name="Tang J."/>
            <person name="Witsenboer H."/>
            <person name="Zhao S."/>
            <person name="Li Z."/>
            <person name="Zhang A."/>
            <person name="Wang D."/>
            <person name="Liang C."/>
        </authorList>
    </citation>
    <scope>NUCLEOTIDE SEQUENCE [LARGE SCALE GENOMIC DNA]</scope>
    <source>
        <strain evidence="2">cv. G1812</strain>
    </source>
</reference>
<dbReference type="Proteomes" id="UP000015106">
    <property type="component" value="Chromosome 6"/>
</dbReference>
<dbReference type="EnsemblPlants" id="TuG1812G0600002621.01.T01">
    <property type="protein sequence ID" value="TuG1812G0600002621.01.T01.cds405094"/>
    <property type="gene ID" value="TuG1812G0600002621.01"/>
</dbReference>
<accession>A0A8R7USP1</accession>
<organism evidence="2 3">
    <name type="scientific">Triticum urartu</name>
    <name type="common">Red wild einkorn</name>
    <name type="synonym">Crithodium urartu</name>
    <dbReference type="NCBI Taxonomy" id="4572"/>
    <lineage>
        <taxon>Eukaryota</taxon>
        <taxon>Viridiplantae</taxon>
        <taxon>Streptophyta</taxon>
        <taxon>Embryophyta</taxon>
        <taxon>Tracheophyta</taxon>
        <taxon>Spermatophyta</taxon>
        <taxon>Magnoliopsida</taxon>
        <taxon>Liliopsida</taxon>
        <taxon>Poales</taxon>
        <taxon>Poaceae</taxon>
        <taxon>BOP clade</taxon>
        <taxon>Pooideae</taxon>
        <taxon>Triticodae</taxon>
        <taxon>Triticeae</taxon>
        <taxon>Triticinae</taxon>
        <taxon>Triticum</taxon>
    </lineage>
</organism>